<reference evidence="1" key="1">
    <citation type="submission" date="2018-05" db="EMBL/GenBank/DDBJ databases">
        <authorList>
            <person name="Lanie J.A."/>
            <person name="Ng W.-L."/>
            <person name="Kazmierczak K.M."/>
            <person name="Andrzejewski T.M."/>
            <person name="Davidsen T.M."/>
            <person name="Wayne K.J."/>
            <person name="Tettelin H."/>
            <person name="Glass J.I."/>
            <person name="Rusch D."/>
            <person name="Podicherti R."/>
            <person name="Tsui H.-C.T."/>
            <person name="Winkler M.E."/>
        </authorList>
    </citation>
    <scope>NUCLEOTIDE SEQUENCE</scope>
</reference>
<accession>A0A381NZI9</accession>
<sequence>MFLAAFNLPVFAFPEYTSRQKALKLAGVLDEGFFRSIKIASVFVKNRGEDDYYLQAILDDGSSRKWLINRIREWTHADELILSKNRALVFPSQGSTDFGVLDKNEFYRTVLNATAFVKTFGKHDVLEGKSLILGVRRFRILQAGDKKFLTTNRFGERYRYVLELENGSREYFTYTDAFGFLQRTALLQEDPENVSVLRKTFKVRELKKIPLQKEDELRGIWRFGIEVVFDGPLLTSPDWFPYQVVEFKMRDPETGRYKAQFFLQIIFPNSEKIREVSGFKNHEYLRYVEIDTDVEHQKRVILRAMINPDALDLPPFIEITDRNSVIVNFYSTTDQSLTQSPDLLASHSAGELPRSVFTPDQVETEFETHYLEAVGMIRAAQEQLNTHLRIETYFKALEALKQAALSAEFDIQIAQALKQRDILLRTMPKLIIRNVQMTILAMQLDGEDAKPDPEMTEILLKQLIHAERYATTQDQQQKIVSLQSILR</sequence>
<gene>
    <name evidence="1" type="ORF">METZ01_LOCUS12621</name>
</gene>
<organism evidence="1">
    <name type="scientific">marine metagenome</name>
    <dbReference type="NCBI Taxonomy" id="408172"/>
    <lineage>
        <taxon>unclassified sequences</taxon>
        <taxon>metagenomes</taxon>
        <taxon>ecological metagenomes</taxon>
    </lineage>
</organism>
<name>A0A381NZI9_9ZZZZ</name>
<dbReference type="AlphaFoldDB" id="A0A381NZI9"/>
<evidence type="ECO:0000313" key="1">
    <source>
        <dbReference type="EMBL" id="SUZ59767.1"/>
    </source>
</evidence>
<dbReference type="EMBL" id="UINC01000698">
    <property type="protein sequence ID" value="SUZ59767.1"/>
    <property type="molecule type" value="Genomic_DNA"/>
</dbReference>
<proteinExistence type="predicted"/>
<protein>
    <submittedName>
        <fullName evidence="1">Uncharacterized protein</fullName>
    </submittedName>
</protein>